<evidence type="ECO:0000256" key="7">
    <source>
        <dbReference type="ARBA" id="ARBA00023136"/>
    </source>
</evidence>
<dbReference type="KEGG" id="msyr:CXP39_03350"/>
<keyword evidence="7 9" id="KW-0472">Membrane</keyword>
<organism evidence="10 11">
    <name type="scientific">Mesoplasma syrphidae</name>
    <dbReference type="NCBI Taxonomy" id="225999"/>
    <lineage>
        <taxon>Bacteria</taxon>
        <taxon>Bacillati</taxon>
        <taxon>Mycoplasmatota</taxon>
        <taxon>Mollicutes</taxon>
        <taxon>Entomoplasmatales</taxon>
        <taxon>Entomoplasmataceae</taxon>
        <taxon>Mesoplasma</taxon>
    </lineage>
</organism>
<gene>
    <name evidence="10" type="ORF">CXP39_03350</name>
</gene>
<keyword evidence="4 9" id="KW-0812">Transmembrane</keyword>
<feature type="transmembrane region" description="Helical" evidence="9">
    <location>
        <begin position="425"/>
        <end position="445"/>
    </location>
</feature>
<accession>A0A2K9BP37</accession>
<evidence type="ECO:0000256" key="4">
    <source>
        <dbReference type="ARBA" id="ARBA00022692"/>
    </source>
</evidence>
<dbReference type="EMBL" id="CP025257">
    <property type="protein sequence ID" value="AUF83803.1"/>
    <property type="molecule type" value="Genomic_DNA"/>
</dbReference>
<evidence type="ECO:0000256" key="3">
    <source>
        <dbReference type="ARBA" id="ARBA00022475"/>
    </source>
</evidence>
<proteinExistence type="predicted"/>
<feature type="region of interest" description="Disordered" evidence="8">
    <location>
        <begin position="1"/>
        <end position="39"/>
    </location>
</feature>
<feature type="transmembrane region" description="Helical" evidence="9">
    <location>
        <begin position="276"/>
        <end position="298"/>
    </location>
</feature>
<sequence length="578" mass="64206">MKVSLVNKTPNNSFRINSSESETKTAPIKEHKRPDYGSEKRQSFNRNLFKKVKQWWPLSKISGRIFLIYTLIVLLGGFLLTIPGVLTIYEDESKNIFHWDFLTGIFTASSAFSDTGINIVDPSHDYTFWGQLLILIMIEVGGLGVLTLKIVLFLAINKKISLNDTVTAQTERGSSVTSSTIEMIRDGFIWLTIVQFIAAIFLFFVFFFTEPGIVTNNSQNSVNGPNDATLNVVSPFHNFGKSLWFAIFHSTSAINNAGFDIISEASLQPYNVENHYAYLLQMIFLLEWVIGGLGYPTFHDIKRKIRARRSGQTVRFSLFTKLNFCVYITLFVVGPLSVLGAELGNYDKSLLFHNYSFDVDPTTGQPSNIAITNAKPVGVALMDIFFNTTSARNAGFSTINTNDFNAGSKTILSVMMFIGSAPSSTAGGIRTTTFAIIILANWAIIKNRSQTSAFKKTIPDKTVKRAFAVFFISVALIVLALIIIYCDSSNVLSPSNSPELNGNNSIIEIMTLITSAFGTVGLNPFTQYQMMHFGTLTKIVIIIGMFLGQLGISNTLLVFIKPSRKRPYQYLEEDVTIG</sequence>
<dbReference type="Pfam" id="PF02386">
    <property type="entry name" value="TrkH"/>
    <property type="match status" value="1"/>
</dbReference>
<keyword evidence="3" id="KW-1003">Cell membrane</keyword>
<keyword evidence="5 9" id="KW-1133">Transmembrane helix</keyword>
<comment type="subcellular location">
    <subcellularLocation>
        <location evidence="1">Cell membrane</location>
        <topology evidence="1">Multi-pass membrane protein</topology>
    </subcellularLocation>
</comment>
<feature type="transmembrane region" description="Helical" evidence="9">
    <location>
        <begin position="318"/>
        <end position="341"/>
    </location>
</feature>
<dbReference type="OrthoDB" id="9810952at2"/>
<dbReference type="GO" id="GO:0030001">
    <property type="term" value="P:metal ion transport"/>
    <property type="evidence" value="ECO:0007669"/>
    <property type="project" value="UniProtKB-ARBA"/>
</dbReference>
<evidence type="ECO:0000313" key="11">
    <source>
        <dbReference type="Proteomes" id="UP000233419"/>
    </source>
</evidence>
<keyword evidence="11" id="KW-1185">Reference proteome</keyword>
<feature type="transmembrane region" description="Helical" evidence="9">
    <location>
        <begin position="188"/>
        <end position="208"/>
    </location>
</feature>
<feature type="transmembrane region" description="Helical" evidence="9">
    <location>
        <begin position="537"/>
        <end position="560"/>
    </location>
</feature>
<dbReference type="AlphaFoldDB" id="A0A2K9BP37"/>
<feature type="compositionally biased region" description="Basic and acidic residues" evidence="8">
    <location>
        <begin position="21"/>
        <end position="39"/>
    </location>
</feature>
<feature type="transmembrane region" description="Helical" evidence="9">
    <location>
        <begin position="132"/>
        <end position="156"/>
    </location>
</feature>
<feature type="transmembrane region" description="Helical" evidence="9">
    <location>
        <begin position="505"/>
        <end position="525"/>
    </location>
</feature>
<protein>
    <submittedName>
        <fullName evidence="10">Sodium transporter</fullName>
    </submittedName>
</protein>
<keyword evidence="6" id="KW-0406">Ion transport</keyword>
<evidence type="ECO:0000256" key="6">
    <source>
        <dbReference type="ARBA" id="ARBA00023065"/>
    </source>
</evidence>
<evidence type="ECO:0000256" key="2">
    <source>
        <dbReference type="ARBA" id="ARBA00022448"/>
    </source>
</evidence>
<reference evidence="10 11" key="1">
    <citation type="submission" date="2017-12" db="EMBL/GenBank/DDBJ databases">
        <title>Mesoplasma syrphidae YJS, Complete Genome.</title>
        <authorList>
            <person name="Knight T.F."/>
            <person name="Citino T."/>
            <person name="Rubinstein R."/>
            <person name="Neuschaefer Z."/>
        </authorList>
    </citation>
    <scope>NUCLEOTIDE SEQUENCE [LARGE SCALE GENOMIC DNA]</scope>
    <source>
        <strain evidence="10 11">YJS</strain>
    </source>
</reference>
<dbReference type="PANTHER" id="PTHR32024">
    <property type="entry name" value="TRK SYSTEM POTASSIUM UPTAKE PROTEIN TRKG-RELATED"/>
    <property type="match status" value="1"/>
</dbReference>
<evidence type="ECO:0000256" key="9">
    <source>
        <dbReference type="SAM" id="Phobius"/>
    </source>
</evidence>
<feature type="compositionally biased region" description="Polar residues" evidence="8">
    <location>
        <begin position="1"/>
        <end position="20"/>
    </location>
</feature>
<dbReference type="GO" id="GO:0005886">
    <property type="term" value="C:plasma membrane"/>
    <property type="evidence" value="ECO:0007669"/>
    <property type="project" value="UniProtKB-SubCell"/>
</dbReference>
<dbReference type="InterPro" id="IPR003445">
    <property type="entry name" value="Cat_transpt"/>
</dbReference>
<evidence type="ECO:0000256" key="8">
    <source>
        <dbReference type="SAM" id="MobiDB-lite"/>
    </source>
</evidence>
<name>A0A2K9BP37_9MOLU</name>
<evidence type="ECO:0000256" key="5">
    <source>
        <dbReference type="ARBA" id="ARBA00022989"/>
    </source>
</evidence>
<feature type="transmembrane region" description="Helical" evidence="9">
    <location>
        <begin position="66"/>
        <end position="89"/>
    </location>
</feature>
<keyword evidence="2" id="KW-0813">Transport</keyword>
<evidence type="ECO:0000313" key="10">
    <source>
        <dbReference type="EMBL" id="AUF83803.1"/>
    </source>
</evidence>
<evidence type="ECO:0000256" key="1">
    <source>
        <dbReference type="ARBA" id="ARBA00004651"/>
    </source>
</evidence>
<feature type="transmembrane region" description="Helical" evidence="9">
    <location>
        <begin position="466"/>
        <end position="485"/>
    </location>
</feature>
<dbReference type="PANTHER" id="PTHR32024:SF1">
    <property type="entry name" value="KTR SYSTEM POTASSIUM UPTAKE PROTEIN B"/>
    <property type="match status" value="1"/>
</dbReference>
<dbReference type="GO" id="GO:0008324">
    <property type="term" value="F:monoatomic cation transmembrane transporter activity"/>
    <property type="evidence" value="ECO:0007669"/>
    <property type="project" value="InterPro"/>
</dbReference>
<dbReference type="Proteomes" id="UP000233419">
    <property type="component" value="Chromosome"/>
</dbReference>